<proteinExistence type="predicted"/>
<reference evidence="3 4" key="1">
    <citation type="submission" date="2020-06" db="EMBL/GenBank/DDBJ databases">
        <title>Sulfitobacter algicola sp. nov., isolated from green algae.</title>
        <authorList>
            <person name="Wang C."/>
        </authorList>
    </citation>
    <scope>NUCLEOTIDE SEQUENCE [LARGE SCALE GENOMIC DNA]</scope>
    <source>
        <strain evidence="3 4">1151</strain>
    </source>
</reference>
<keyword evidence="4" id="KW-1185">Reference proteome</keyword>
<dbReference type="SUPFAM" id="SSF111369">
    <property type="entry name" value="HlyD-like secretion proteins"/>
    <property type="match status" value="2"/>
</dbReference>
<evidence type="ECO:0000313" key="4">
    <source>
        <dbReference type="Proteomes" id="UP000777935"/>
    </source>
</evidence>
<keyword evidence="1" id="KW-0175">Coiled coil</keyword>
<evidence type="ECO:0000313" key="3">
    <source>
        <dbReference type="EMBL" id="NSX54989.1"/>
    </source>
</evidence>
<name>A0ABX2IQ35_9RHOB</name>
<protein>
    <submittedName>
        <fullName evidence="3">HlyD family efflux transporter periplasmic adaptor subunit</fullName>
    </submittedName>
</protein>
<feature type="coiled-coil region" evidence="1">
    <location>
        <begin position="199"/>
        <end position="226"/>
    </location>
</feature>
<feature type="coiled-coil region" evidence="1">
    <location>
        <begin position="119"/>
        <end position="153"/>
    </location>
</feature>
<organism evidence="3 4">
    <name type="scientific">Parasulfitobacter algicola</name>
    <dbReference type="NCBI Taxonomy" id="2614809"/>
    <lineage>
        <taxon>Bacteria</taxon>
        <taxon>Pseudomonadati</taxon>
        <taxon>Pseudomonadota</taxon>
        <taxon>Alphaproteobacteria</taxon>
        <taxon>Rhodobacterales</taxon>
        <taxon>Roseobacteraceae</taxon>
        <taxon>Parasulfitobacter</taxon>
    </lineage>
</organism>
<dbReference type="PANTHER" id="PTHR30469">
    <property type="entry name" value="MULTIDRUG RESISTANCE PROTEIN MDTA"/>
    <property type="match status" value="1"/>
</dbReference>
<dbReference type="InterPro" id="IPR058625">
    <property type="entry name" value="MdtA-like_BSH"/>
</dbReference>
<accession>A0ABX2IQ35</accession>
<dbReference type="Gene3D" id="2.40.50.100">
    <property type="match status" value="1"/>
</dbReference>
<sequence length="482" mass="52634">MRFLVRSLIGLFLLSLTVGFLGLAAFSMFSAIQTRLSDEPDARPARERVFAVNTITVTPKTLIPEMTVFGEVQSRRTLELRSAVAGTLVELASEFEEGGQVKNGQLLAQIDPADMQSALDRAKADILQAEAEVRDADRALQLARDELAVAEEQNLLRQRAFVRQQDLRERGVGTDASVEIAELEASSARQSVVARRQSLAQAEARLDQSKTALLREQIDLAEAERRLADTNIYAAFTGTLSDVSAVQGARITSGEQLARLVDPDQLEVRFRLSTAQYARLLDQNGGLQQVPVNVTLDVLGFDHIAQGMVTRESAAVGEGQTGRLLFATLDQPLGFKPGDFVTVRIAEPALDNVVKLPSAAVGADQTVLVLDDDDRLEVSQVQLMRRQDNDVIVTAPTLAGRDIVAERTPLLGAGIKVRRLNDNTSDVVEMLMLSPERRTKLITFVEENDSMPDAAKARILGQLKQDQVPASVVTRLESRMGS</sequence>
<evidence type="ECO:0000256" key="1">
    <source>
        <dbReference type="SAM" id="Coils"/>
    </source>
</evidence>
<dbReference type="Proteomes" id="UP000777935">
    <property type="component" value="Unassembled WGS sequence"/>
</dbReference>
<dbReference type="PANTHER" id="PTHR30469:SF15">
    <property type="entry name" value="HLYD FAMILY OF SECRETION PROTEINS"/>
    <property type="match status" value="1"/>
</dbReference>
<feature type="domain" description="Multidrug resistance protein MdtA-like barrel-sandwich hybrid" evidence="2">
    <location>
        <begin position="76"/>
        <end position="261"/>
    </location>
</feature>
<dbReference type="Gene3D" id="2.40.30.170">
    <property type="match status" value="1"/>
</dbReference>
<gene>
    <name evidence="3" type="ORF">HRQ87_09265</name>
</gene>
<dbReference type="EMBL" id="JABUFE010000004">
    <property type="protein sequence ID" value="NSX54989.1"/>
    <property type="molecule type" value="Genomic_DNA"/>
</dbReference>
<dbReference type="Pfam" id="PF25917">
    <property type="entry name" value="BSH_RND"/>
    <property type="match status" value="1"/>
</dbReference>
<dbReference type="Gene3D" id="1.10.287.470">
    <property type="entry name" value="Helix hairpin bin"/>
    <property type="match status" value="1"/>
</dbReference>
<dbReference type="Gene3D" id="2.40.420.20">
    <property type="match status" value="1"/>
</dbReference>
<evidence type="ECO:0000259" key="2">
    <source>
        <dbReference type="Pfam" id="PF25917"/>
    </source>
</evidence>
<comment type="caution">
    <text evidence="3">The sequence shown here is derived from an EMBL/GenBank/DDBJ whole genome shotgun (WGS) entry which is preliminary data.</text>
</comment>